<dbReference type="Proteomes" id="UP000000600">
    <property type="component" value="Unassembled WGS sequence"/>
</dbReference>
<reference evidence="2 3" key="1">
    <citation type="journal article" date="2006" name="Nature">
        <title>Global trends of whole-genome duplications revealed by the ciliate Paramecium tetraurelia.</title>
        <authorList>
            <consortium name="Genoscope"/>
            <person name="Aury J.-M."/>
            <person name="Jaillon O."/>
            <person name="Duret L."/>
            <person name="Noel B."/>
            <person name="Jubin C."/>
            <person name="Porcel B.M."/>
            <person name="Segurens B."/>
            <person name="Daubin V."/>
            <person name="Anthouard V."/>
            <person name="Aiach N."/>
            <person name="Arnaiz O."/>
            <person name="Billaut A."/>
            <person name="Beisson J."/>
            <person name="Blanc I."/>
            <person name="Bouhouche K."/>
            <person name="Camara F."/>
            <person name="Duharcourt S."/>
            <person name="Guigo R."/>
            <person name="Gogendeau D."/>
            <person name="Katinka M."/>
            <person name="Keller A.-M."/>
            <person name="Kissmehl R."/>
            <person name="Klotz C."/>
            <person name="Koll F."/>
            <person name="Le Moue A."/>
            <person name="Lepere C."/>
            <person name="Malinsky S."/>
            <person name="Nowacki M."/>
            <person name="Nowak J.K."/>
            <person name="Plattner H."/>
            <person name="Poulain J."/>
            <person name="Ruiz F."/>
            <person name="Serrano V."/>
            <person name="Zagulski M."/>
            <person name="Dessen P."/>
            <person name="Betermier M."/>
            <person name="Weissenbach J."/>
            <person name="Scarpelli C."/>
            <person name="Schachter V."/>
            <person name="Sperling L."/>
            <person name="Meyer E."/>
            <person name="Cohen J."/>
            <person name="Wincker P."/>
        </authorList>
    </citation>
    <scope>NUCLEOTIDE SEQUENCE [LARGE SCALE GENOMIC DNA]</scope>
    <source>
        <strain evidence="2 3">Stock d4-2</strain>
    </source>
</reference>
<evidence type="ECO:0000313" key="2">
    <source>
        <dbReference type="EMBL" id="CAK72636.1"/>
    </source>
</evidence>
<dbReference type="InterPro" id="IPR006212">
    <property type="entry name" value="Furin_repeat"/>
</dbReference>
<dbReference type="eggNOG" id="KOG3525">
    <property type="taxonomic scope" value="Eukaryota"/>
</dbReference>
<feature type="transmembrane region" description="Helical" evidence="1">
    <location>
        <begin position="2435"/>
        <end position="2458"/>
    </location>
</feature>
<evidence type="ECO:0000313" key="3">
    <source>
        <dbReference type="Proteomes" id="UP000000600"/>
    </source>
</evidence>
<organism evidence="2 3">
    <name type="scientific">Paramecium tetraurelia</name>
    <dbReference type="NCBI Taxonomy" id="5888"/>
    <lineage>
        <taxon>Eukaryota</taxon>
        <taxon>Sar</taxon>
        <taxon>Alveolata</taxon>
        <taxon>Ciliophora</taxon>
        <taxon>Intramacronucleata</taxon>
        <taxon>Oligohymenophorea</taxon>
        <taxon>Peniculida</taxon>
        <taxon>Parameciidae</taxon>
        <taxon>Paramecium</taxon>
    </lineage>
</organism>
<feature type="transmembrane region" description="Helical" evidence="1">
    <location>
        <begin position="2640"/>
        <end position="2660"/>
    </location>
</feature>
<dbReference type="HOGENOM" id="CLU_000411_0_0_1"/>
<dbReference type="InParanoid" id="A0CPB9"/>
<keyword evidence="1" id="KW-1133">Transmembrane helix</keyword>
<feature type="transmembrane region" description="Helical" evidence="1">
    <location>
        <begin position="2482"/>
        <end position="2508"/>
    </location>
</feature>
<dbReference type="GeneID" id="5025818"/>
<dbReference type="OMA" id="CLESAYY"/>
<dbReference type="OrthoDB" id="307937at2759"/>
<name>A0CPB9_PARTE</name>
<keyword evidence="1" id="KW-0812">Transmembrane</keyword>
<proteinExistence type="predicted"/>
<dbReference type="KEGG" id="ptm:GSPATT00009027001"/>
<feature type="transmembrane region" description="Helical" evidence="1">
    <location>
        <begin position="2369"/>
        <end position="2391"/>
    </location>
</feature>
<feature type="transmembrane region" description="Helical" evidence="1">
    <location>
        <begin position="2573"/>
        <end position="2593"/>
    </location>
</feature>
<dbReference type="CDD" id="cd00064">
    <property type="entry name" value="FU"/>
    <property type="match status" value="1"/>
</dbReference>
<protein>
    <recommendedName>
        <fullName evidence="4">Transmembrane protein</fullName>
    </recommendedName>
</protein>
<evidence type="ECO:0008006" key="4">
    <source>
        <dbReference type="Google" id="ProtNLM"/>
    </source>
</evidence>
<feature type="transmembrane region" description="Helical" evidence="1">
    <location>
        <begin position="2681"/>
        <end position="2699"/>
    </location>
</feature>
<dbReference type="RefSeq" id="XP_001440033.1">
    <property type="nucleotide sequence ID" value="XM_001439996.1"/>
</dbReference>
<sequence length="2835" mass="328690">MLIIHQVIKPFNQDIQLIKTMLFFILISFLVTLAKAQTGTINPTQQIQYSEYSMAEWNNSLYFTIESKFVPASILYTNKSSSTSNIYLIFCIQNTKILDISTQYVFLTYLKIDNTLKTLTHFFEIQTQTQKYTEKITLQNLNYEGFWYSLEIRNDVKQQQLNITFYQNLNKNILFQKILKNEYFPIQDYFSFYLGESKISRYLGYNQLQGPIKYQILSSTSKFTPQTQTSCSSTSGLALRGTFNYSSTNFYDYTIKDIISKSYGLTTWLKMEKNSNLATNYVNVLHIQQNLIYNYLAQIGGRLAQVSYSITSTKQIVEIIYTTFTFPTIPSLVNNADPTEKIVSYEIPIQYSLYNWHYFSYSFKSNSIYLNINFVLQNYQFSKTLTSINQFSDLNLVINLGGTQYNKSTNQGQFNLPYFYTCLTTYTPKCYLTCATCFGPNKNECLTCSTTSNRQLTKDNICICKSGYLDTNLTTCYSYAGTPNTEELIPLSKRQGYDQEEPNVVCSYGYFLHDNQCFECPKLNRQYFCPECIQYPNTWVLTPICTKKYSQFNQNENNTFVQDITTSAQIILLELDPYNVYLFNDNQLTFCTFCSSLCLTPPYNSQCLESAYYHLNQPVMVICIYKAILVNGECKFCDNDCAKCILINNEPQCAFISEYNYVNKACVKSSLVSCIGCQDNSLYFFNFEQNDCYLCSIANCKYCFQYLKSNPTYNSVFKYSNITYDQEDLEVGCALCYNGFIFNFYTGQCEQNQNLLSTSCSLYYITSSQTSVCITDNDFSKGVQISDCTNYLQNCINCLKITNSQYYCVACQPGYYLQRTYGTCLSCVDLNPTYSECFSSQLNNQNFKYEMTPLLYSLSKQYPGSQKTESITVSVSKCAPGYQQITSQNCNLVDPLHCSTYFLGCRTCENTLEGTKRLSIIDLKCSDCPYYCEYCKPRNQLELQQLNPYLNLTQIQNWLTYRCILKSTTQNFVFLDNEKQLARQCSQDIPKCQLKIKYNFSAYSTFQSLLKSGINNNLFLFYNLKSPTYIDFNINMSATYSDYNSFLSQNKLYNSFIQQIASLKYAKLTYYSQNVQIAFIFAKYKFINFQEILFNQTSILFSRTQQSVLEIESLLHVKLTFENVIISDTAQYPTNLQIIYDDTTPQRSYQIAVQNPDKVNFTNVIIQNITLFNVLFFNLTSVVDKITSLDLLNFKNVTFFNCSFTSTNLISLTDRNNYNKIQFISLRFIDCFFQNSSFLSSMGLSLSASILFQDFVFQNCTMKNSIFVLAPQSQTIFIRDFQIKNCSFYDTDFIRLTSSSTIINLSLKQSFMKNFILIHKMKSAQSIISSTKEDYNFEKIVIYDSQYQQTLFVEIPQYGLEDISVSLLDIQLYELESLDNPGERDYYLFLIQTSFFKANEISLIRSPGCREFSIRNAQSVMITNVNATSSLKQQTFNFDKLKEESLNQILYIEAQIIELRDILILNQLCVDSKIIEVNLVEMIKMKQGYVNLDNLLFSGIQLIKTIFSEFTTVLFISGNVQNNITVSNSQFQEIFLNELVQDTKISSAALAVIQSEQSYVRLFDNVINDVIVLNSSNSILLIQILSLEIVNLTSTNVNNVDYFLEKYQKEQLILMELNSPLVNSQGGLINLQIQYLFMLDSYFINTTGLLGGVLSITTKQHGQLNISNCYFINQSTSIGNAQDGKGGSIFINSENSYLNLHISDTSFINSKSGFVGGVIYFKPSLYQVQISLKNLYLNNVFAIQSSVFSFQMSQLNSRSISYISMKNIRVENHFEEFLQYLSQFNLDINAYQINQDSATRKNYKLFNSQVLVENFQYDGFAFQPIFNFKFAKRMLINNLNIQNITHLSSALVYFENEQSLKSIIQIQSLQISDCSEYQNQQRQYPNYALQIANLNNYFQSLIQGDKLKSLIQMNFQENISSVHVKLLNLNNNNCTFCNSGVFYLNNQQSNIKLKLQELVFLSNICGFDTCFLMKSQGTQKYHRLTKSKFINNKAYIGGAIRSDNFGFLIKQCFFILNQAKTKGGAIYYQNSNQNLKLIETQFYSNQAQIGGAIYDLNIYDNNSDTVHFIENKASLYANNVATQASILQLLINDIPQHRQNYQHDNVTIEEVLYYNKSKLAKFLYFPSGTDLDSFQKFNMNTTSFSKYPLDIAIKTLNFQNEQMIEQHNTRCNFSTQHVKQVGNDEQVFNDTTKTSLYYDDTNSLYNLNYLIFTFDPYLESNNYLRTDVQCDSVKTNNYFLRFYSKSFKCQIGEYYQDNKCLKCDSDQGYYSVEYKATSCQRINIQMIKSTTGALIELQSGYWRPNLRSNQIEQCKIYPSRCLGGWQVSDQSCEVGALGALCEQCDIYNIRGQGSFLNNKAQNCQICGEFSYQFAFMIIETIWIVLLIGLTIKSNHFSNRQLFKLKCLYRHFGTIHKQMIDQTSTLIKLANNIFQILSLISTFQISIFSNLSNTILFLGDSTYMVTYQLDCSIPYITHINYEYAHYILMLLLPILHFALGCFIFFIFLIRKQVTFSKSYIFSSIIYLYCLNQQNIIKWGVSLITKRSLSGIDWIQANVEHRYDTQVHQEWSIRFIYPILILYGILIPLFLFLQLNKVKDSLDDKNARTKYSFLYNEYTAESYYWEIIKMLYKLSIILIVNYYEQFILVKGIIIFLIILIYYKLCQQLQPYKLQSISTIDVKTSFLLSVTIICCLLLYAVQQENIMYLNYLIQMIIIFLILALAEALLHRIFIAYIAKLNLQLDFIRKIILRRFPSIAKEMKCLKPYLLLRKEQEERIQTRFRKIKQYLKTQSKVINSRQVQLSIKESSFIASNPLSQNTTRPFISTERNQNAKMLE</sequence>
<gene>
    <name evidence="2" type="ORF">GSPATT00009027001</name>
</gene>
<dbReference type="STRING" id="5888.A0CPB9"/>
<dbReference type="PANTHER" id="PTHR11319:SF35">
    <property type="entry name" value="OUTER MEMBRANE PROTEIN PMPC-RELATED"/>
    <property type="match status" value="1"/>
</dbReference>
<dbReference type="EMBL" id="CT868130">
    <property type="protein sequence ID" value="CAK72636.1"/>
    <property type="molecule type" value="Genomic_DNA"/>
</dbReference>
<keyword evidence="1" id="KW-0472">Membrane</keyword>
<keyword evidence="3" id="KW-1185">Reference proteome</keyword>
<feature type="transmembrane region" description="Helical" evidence="1">
    <location>
        <begin position="2705"/>
        <end position="2726"/>
    </location>
</feature>
<dbReference type="PANTHER" id="PTHR11319">
    <property type="entry name" value="G PROTEIN-COUPLED RECEPTOR-RELATED"/>
    <property type="match status" value="1"/>
</dbReference>
<evidence type="ECO:0000256" key="1">
    <source>
        <dbReference type="SAM" id="Phobius"/>
    </source>
</evidence>
<accession>A0CPB9</accession>